<feature type="transmembrane region" description="Helical" evidence="15">
    <location>
        <begin position="232"/>
        <end position="265"/>
    </location>
</feature>
<feature type="transmembrane region" description="Helical" evidence="15">
    <location>
        <begin position="200"/>
        <end position="220"/>
    </location>
</feature>
<feature type="transmembrane region" description="Helical" evidence="15">
    <location>
        <begin position="698"/>
        <end position="719"/>
    </location>
</feature>
<dbReference type="Pfam" id="PF02815">
    <property type="entry name" value="MIR"/>
    <property type="match status" value="1"/>
</dbReference>
<dbReference type="AlphaFoldDB" id="A0A9N9GAK5"/>
<reference evidence="18" key="1">
    <citation type="submission" date="2021-06" db="EMBL/GenBank/DDBJ databases">
        <authorList>
            <person name="Kallberg Y."/>
            <person name="Tangrot J."/>
            <person name="Rosling A."/>
        </authorList>
    </citation>
    <scope>NUCLEOTIDE SEQUENCE</scope>
    <source>
        <strain evidence="18">BR232B</strain>
    </source>
</reference>
<feature type="transmembrane region" description="Helical" evidence="15">
    <location>
        <begin position="114"/>
        <end position="132"/>
    </location>
</feature>
<evidence type="ECO:0000256" key="5">
    <source>
        <dbReference type="ARBA" id="ARBA00022676"/>
    </source>
</evidence>
<comment type="function">
    <text evidence="15">Transfers mannose from Dol-P-mannose to Ser or Thr residues on proteins.</text>
</comment>
<feature type="region of interest" description="Disordered" evidence="16">
    <location>
        <begin position="753"/>
        <end position="777"/>
    </location>
</feature>
<feature type="transmembrane region" description="Helical" evidence="15">
    <location>
        <begin position="286"/>
        <end position="311"/>
    </location>
</feature>
<feature type="domain" description="MIR" evidence="17">
    <location>
        <begin position="402"/>
        <end position="461"/>
    </location>
</feature>
<feature type="transmembrane region" description="Helical" evidence="15">
    <location>
        <begin position="176"/>
        <end position="193"/>
    </location>
</feature>
<evidence type="ECO:0000256" key="4">
    <source>
        <dbReference type="ARBA" id="ARBA00012839"/>
    </source>
</evidence>
<evidence type="ECO:0000256" key="12">
    <source>
        <dbReference type="ARBA" id="ARBA00023180"/>
    </source>
</evidence>
<evidence type="ECO:0000256" key="1">
    <source>
        <dbReference type="ARBA" id="ARBA00004477"/>
    </source>
</evidence>
<proteinExistence type="inferred from homology"/>
<dbReference type="Gene3D" id="2.80.10.50">
    <property type="match status" value="1"/>
</dbReference>
<dbReference type="InterPro" id="IPR003342">
    <property type="entry name" value="ArnT-like_N"/>
</dbReference>
<evidence type="ECO:0000313" key="19">
    <source>
        <dbReference type="Proteomes" id="UP000789739"/>
    </source>
</evidence>
<evidence type="ECO:0000256" key="9">
    <source>
        <dbReference type="ARBA" id="ARBA00022824"/>
    </source>
</evidence>
<feature type="compositionally biased region" description="Acidic residues" evidence="16">
    <location>
        <begin position="819"/>
        <end position="830"/>
    </location>
</feature>
<feature type="compositionally biased region" description="Basic and acidic residues" evidence="16">
    <location>
        <begin position="759"/>
        <end position="777"/>
    </location>
</feature>
<dbReference type="InterPro" id="IPR027005">
    <property type="entry name" value="PMT-like"/>
</dbReference>
<dbReference type="EC" id="2.4.1.109" evidence="4 15"/>
<dbReference type="PROSITE" id="PS50919">
    <property type="entry name" value="MIR"/>
    <property type="match status" value="3"/>
</dbReference>
<sequence length="871" mass="100005">MTLYQSKQEYYESPIHIDQISTSSIPTYPRVRSRSSRPPIIFEGHSDMRGYSRSILGLRMRDLQLMTGLLLLAVFIRLYRIYQPSSVVFDEVHFGGFASKYMKGRFFLDVHPPLAKLLITLAGIMGGFDGNFDFKEIGKDYIESRVPYVPMRLMPATLGILVIPIAYLTLRQSHVSTTASVLVSILLILENGLITQSRHILLDSPLLACTALTVLAWSCFHSEQRRPFRFWWWFWMAMTGLGLGLTVSCKWVGLFTIALVGVSTIRGLWDMLGDLRVTPEIFTKHFLARALCLIVIPISIYMFFFAIHFAILTNSGDGDGFMSAEFQQTLNGHQMHDVPIDIAYGSHITIRHVNTQGGYLHSHNHVYPSGSRQQQVTLYPHKDENNVWKIINRTQIPDDSPPVMVRNGDVVKLEHVTTAKKLHSHEIRPPMTELEYHNEVSAYGFAGFEGDDNDLWRVEITEHSSSDPVSKDYLRTLHSKFQLVHVMTGCHLFSHKVKLPSWGYEQQEVTCIKGGTYPKTVWMIESNKNDLLPESAEKVNYRKPGFLGKFLEVNEVMWQTNAGLTDSHPYDSRPFDWVILKRGISFWGRHHRHIYLLGNPIVWWSGSASVAIYLIFKTLLWVRAKRGYKDQLSDSEQFYESLAGFFFMGWFLHWAPFFLMSRQLFLHHYFPALYFAILLFGVLFDVITKLLKSRHRVLVAMFIILITYLAFRTFAPLAYGDPWTKTDCKKAKWLSSWDFDCNQFYDDYEEFNAEPTESPDTKVDHMISNRPHGKDNRATTMGEVARKADAEGAIHKATKNNGTETDTDREQKMIGRVDDDNEMNDNDEEVIEKPAANPLVDGDDVDDQNDRNIYDNEDADLDNPLAKHDEG</sequence>
<dbReference type="InterPro" id="IPR016093">
    <property type="entry name" value="MIR_motif"/>
</dbReference>
<keyword evidence="19" id="KW-1185">Reference proteome</keyword>
<evidence type="ECO:0000256" key="2">
    <source>
        <dbReference type="ARBA" id="ARBA00004922"/>
    </source>
</evidence>
<feature type="domain" description="MIR" evidence="17">
    <location>
        <begin position="339"/>
        <end position="393"/>
    </location>
</feature>
<dbReference type="Proteomes" id="UP000789739">
    <property type="component" value="Unassembled WGS sequence"/>
</dbReference>
<organism evidence="18 19">
    <name type="scientific">Paraglomus brasilianum</name>
    <dbReference type="NCBI Taxonomy" id="144538"/>
    <lineage>
        <taxon>Eukaryota</taxon>
        <taxon>Fungi</taxon>
        <taxon>Fungi incertae sedis</taxon>
        <taxon>Mucoromycota</taxon>
        <taxon>Glomeromycotina</taxon>
        <taxon>Glomeromycetes</taxon>
        <taxon>Paraglomerales</taxon>
        <taxon>Paraglomeraceae</taxon>
        <taxon>Paraglomus</taxon>
    </lineage>
</organism>
<dbReference type="InterPro" id="IPR032421">
    <property type="entry name" value="PMT_4TMC"/>
</dbReference>
<dbReference type="Pfam" id="PF16192">
    <property type="entry name" value="PMT_4TMC"/>
    <property type="match status" value="1"/>
</dbReference>
<dbReference type="GO" id="GO:0005789">
    <property type="term" value="C:endoplasmic reticulum membrane"/>
    <property type="evidence" value="ECO:0007669"/>
    <property type="project" value="UniProtKB-SubCell"/>
</dbReference>
<keyword evidence="5 15" id="KW-0328">Glycosyltransferase</keyword>
<feature type="transmembrane region" description="Helical" evidence="15">
    <location>
        <begin position="601"/>
        <end position="622"/>
    </location>
</feature>
<keyword evidence="10 15" id="KW-1133">Transmembrane helix</keyword>
<dbReference type="Pfam" id="PF02366">
    <property type="entry name" value="PMT"/>
    <property type="match status" value="1"/>
</dbReference>
<evidence type="ECO:0000256" key="7">
    <source>
        <dbReference type="ARBA" id="ARBA00022692"/>
    </source>
</evidence>
<evidence type="ECO:0000256" key="8">
    <source>
        <dbReference type="ARBA" id="ARBA00022737"/>
    </source>
</evidence>
<evidence type="ECO:0000313" key="18">
    <source>
        <dbReference type="EMBL" id="CAG8588939.1"/>
    </source>
</evidence>
<feature type="compositionally biased region" description="Basic and acidic residues" evidence="16">
    <location>
        <begin position="806"/>
        <end position="818"/>
    </location>
</feature>
<evidence type="ECO:0000256" key="15">
    <source>
        <dbReference type="RuleBase" id="RU367007"/>
    </source>
</evidence>
<evidence type="ECO:0000256" key="13">
    <source>
        <dbReference type="ARBA" id="ARBA00045085"/>
    </source>
</evidence>
<evidence type="ECO:0000256" key="10">
    <source>
        <dbReference type="ARBA" id="ARBA00022989"/>
    </source>
</evidence>
<keyword evidence="9 15" id="KW-0256">Endoplasmic reticulum</keyword>
<keyword evidence="8" id="KW-0677">Repeat</keyword>
<gene>
    <name evidence="18" type="ORF">PBRASI_LOCUS7021</name>
</gene>
<dbReference type="PANTHER" id="PTHR10050:SF50">
    <property type="entry name" value="DOLICHYL-PHOSPHATE-MANNOSE--PROTEIN MANNOSYLTRANSFERASE 1-RELATED"/>
    <property type="match status" value="1"/>
</dbReference>
<dbReference type="PANTHER" id="PTHR10050">
    <property type="entry name" value="DOLICHYL-PHOSPHATE-MANNOSE--PROTEIN MANNOSYLTRANSFERASE"/>
    <property type="match status" value="1"/>
</dbReference>
<dbReference type="InterPro" id="IPR036300">
    <property type="entry name" value="MIR_dom_sf"/>
</dbReference>
<dbReference type="EMBL" id="CAJVPI010001013">
    <property type="protein sequence ID" value="CAG8588939.1"/>
    <property type="molecule type" value="Genomic_DNA"/>
</dbReference>
<keyword evidence="7 15" id="KW-0812">Transmembrane</keyword>
<feature type="transmembrane region" description="Helical" evidence="15">
    <location>
        <begin position="642"/>
        <end position="660"/>
    </location>
</feature>
<evidence type="ECO:0000256" key="11">
    <source>
        <dbReference type="ARBA" id="ARBA00023136"/>
    </source>
</evidence>
<dbReference type="SMART" id="SM00472">
    <property type="entry name" value="MIR"/>
    <property type="match status" value="3"/>
</dbReference>
<comment type="caution">
    <text evidence="18">The sequence shown here is derived from an EMBL/GenBank/DDBJ whole genome shotgun (WGS) entry which is preliminary data.</text>
</comment>
<feature type="transmembrane region" description="Helical" evidence="15">
    <location>
        <begin position="672"/>
        <end position="691"/>
    </location>
</feature>
<comment type="similarity">
    <text evidence="3 15">Belongs to the glycosyltransferase 39 family.</text>
</comment>
<comment type="catalytic activity">
    <reaction evidence="13 15">
        <text>a di-trans,poly-cis-dolichyl beta-D-mannosyl phosphate + L-threonyl-[protein] = 3-O-(alpha-D-mannosyl)-L-threonyl-[protein] + a di-trans,poly-cis-dolichyl phosphate + H(+)</text>
        <dbReference type="Rhea" id="RHEA:53396"/>
        <dbReference type="Rhea" id="RHEA-COMP:11060"/>
        <dbReference type="Rhea" id="RHEA-COMP:13547"/>
        <dbReference type="Rhea" id="RHEA-COMP:19498"/>
        <dbReference type="Rhea" id="RHEA-COMP:19501"/>
        <dbReference type="ChEBI" id="CHEBI:15378"/>
        <dbReference type="ChEBI" id="CHEBI:30013"/>
        <dbReference type="ChEBI" id="CHEBI:57683"/>
        <dbReference type="ChEBI" id="CHEBI:58211"/>
        <dbReference type="ChEBI" id="CHEBI:137323"/>
        <dbReference type="EC" id="2.4.1.109"/>
    </reaction>
</comment>
<name>A0A9N9GAK5_9GLOM</name>
<keyword evidence="11 15" id="KW-0472">Membrane</keyword>
<feature type="domain" description="MIR" evidence="17">
    <location>
        <begin position="471"/>
        <end position="527"/>
    </location>
</feature>
<protein>
    <recommendedName>
        <fullName evidence="4 15">Dolichyl-phosphate-mannose--protein mannosyltransferase</fullName>
        <ecNumber evidence="4 15">2.4.1.109</ecNumber>
    </recommendedName>
</protein>
<keyword evidence="12" id="KW-0325">Glycoprotein</keyword>
<comment type="pathway">
    <text evidence="2 15">Protein modification; protein glycosylation.</text>
</comment>
<dbReference type="GO" id="GO:0004169">
    <property type="term" value="F:dolichyl-phosphate-mannose-protein mannosyltransferase activity"/>
    <property type="evidence" value="ECO:0007669"/>
    <property type="project" value="UniProtKB-UniRule"/>
</dbReference>
<dbReference type="OrthoDB" id="292747at2759"/>
<evidence type="ECO:0000256" key="14">
    <source>
        <dbReference type="ARBA" id="ARBA00045102"/>
    </source>
</evidence>
<keyword evidence="6 15" id="KW-0808">Transferase</keyword>
<evidence type="ECO:0000256" key="16">
    <source>
        <dbReference type="SAM" id="MobiDB-lite"/>
    </source>
</evidence>
<dbReference type="CDD" id="cd23283">
    <property type="entry name" value="beta-trefoil_MIR_PMT1-like"/>
    <property type="match status" value="1"/>
</dbReference>
<dbReference type="SUPFAM" id="SSF82109">
    <property type="entry name" value="MIR domain"/>
    <property type="match status" value="1"/>
</dbReference>
<comment type="subcellular location">
    <subcellularLocation>
        <location evidence="1 15">Endoplasmic reticulum membrane</location>
        <topology evidence="1 15">Multi-pass membrane protein</topology>
    </subcellularLocation>
</comment>
<feature type="transmembrane region" description="Helical" evidence="15">
    <location>
        <begin position="153"/>
        <end position="170"/>
    </location>
</feature>
<evidence type="ECO:0000259" key="17">
    <source>
        <dbReference type="PROSITE" id="PS50919"/>
    </source>
</evidence>
<accession>A0A9N9GAK5</accession>
<evidence type="ECO:0000256" key="3">
    <source>
        <dbReference type="ARBA" id="ARBA00007222"/>
    </source>
</evidence>
<comment type="catalytic activity">
    <reaction evidence="14 15">
        <text>a di-trans,poly-cis-dolichyl beta-D-mannosyl phosphate + L-seryl-[protein] = 3-O-(alpha-D-mannosyl)-L-seryl-[protein] + a di-trans,poly-cis-dolichyl phosphate + H(+)</text>
        <dbReference type="Rhea" id="RHEA:17377"/>
        <dbReference type="Rhea" id="RHEA-COMP:9863"/>
        <dbReference type="Rhea" id="RHEA-COMP:13546"/>
        <dbReference type="Rhea" id="RHEA-COMP:19498"/>
        <dbReference type="Rhea" id="RHEA-COMP:19501"/>
        <dbReference type="ChEBI" id="CHEBI:15378"/>
        <dbReference type="ChEBI" id="CHEBI:29999"/>
        <dbReference type="ChEBI" id="CHEBI:57683"/>
        <dbReference type="ChEBI" id="CHEBI:58211"/>
        <dbReference type="ChEBI" id="CHEBI:137321"/>
        <dbReference type="EC" id="2.4.1.109"/>
    </reaction>
</comment>
<evidence type="ECO:0000256" key="6">
    <source>
        <dbReference type="ARBA" id="ARBA00022679"/>
    </source>
</evidence>
<feature type="region of interest" description="Disordered" evidence="16">
    <location>
        <begin position="789"/>
        <end position="871"/>
    </location>
</feature>